<dbReference type="InterPro" id="IPR011081">
    <property type="entry name" value="Big_4"/>
</dbReference>
<sequence>MSKENPWILCYTRQPLEDILYAPRLAYSMHLAYSEDGEHFSALNHNSGVLFAKATENADRTMNPKSLKKPYLFRLSDGSYGIVAVRVEADGEPDAESRGAVLLFTTKDFLQYREVGLLPLTADQFVETVQCCYLEDQKRYRVLWQDAQGWHSKETEDLYGLNMAVPSTAASAPAEEHVALSNTGIEGIVPGNAMPVSAEVAETVRLRLSTPENIRISVPEKVTASDEAALANTKVTAFYSDGTTAQKKVDWDTSAVDWSTSGEYQVSGTVHQDHFPFPFATNRADPCIRAWNGNYYFIATNDADSNHTLYIRKARSIPELANAEETLLLDSDTYASVKGLLWAPEFHVIQGELYIFFACTTGEFFWEESHVMKLRQGGEPACREDWSMPEKVVRKDGSPLCEAGKVISLDMTVIEGREYYVAWSERQFKPVDIGAWVYLAKIDPREPWKLISDPILLTKPEYGWENNHTFVDEGPFALQTDRHLFLTFSAAAVDATYTVGLLSAEPDADLSNPSSWTKGNYPILTSRSVPGEFGPGHNAYVTDEDGDIWNTYHARPGVKGSRSSGIRRVHFDVAGYPILDLTEERDLQPSLRQVSMVVEVL</sequence>
<dbReference type="Gene3D" id="2.115.10.20">
    <property type="entry name" value="Glycosyl hydrolase domain, family 43"/>
    <property type="match status" value="1"/>
</dbReference>
<keyword evidence="2" id="KW-0732">Signal</keyword>
<dbReference type="Pfam" id="PF07532">
    <property type="entry name" value="Big_4"/>
    <property type="match status" value="1"/>
</dbReference>
<feature type="domain" description="Bacterial Ig-like" evidence="5">
    <location>
        <begin position="233"/>
        <end position="271"/>
    </location>
</feature>
<accession>A0AA97D7H6</accession>
<comment type="similarity">
    <text evidence="1">Belongs to the glycosyl hydrolase 43 family.</text>
</comment>
<evidence type="ECO:0000313" key="7">
    <source>
        <dbReference type="Proteomes" id="UP001300604"/>
    </source>
</evidence>
<dbReference type="Pfam" id="PF04616">
    <property type="entry name" value="Glyco_hydro_43"/>
    <property type="match status" value="1"/>
</dbReference>
<dbReference type="RefSeq" id="WP_275845187.1">
    <property type="nucleotide sequence ID" value="NZ_CP135996.1"/>
</dbReference>
<proteinExistence type="inferred from homology"/>
<dbReference type="KEGG" id="carl:PXC00_11200"/>
<dbReference type="InterPro" id="IPR023296">
    <property type="entry name" value="Glyco_hydro_beta-prop_sf"/>
</dbReference>
<evidence type="ECO:0000259" key="5">
    <source>
        <dbReference type="Pfam" id="PF07532"/>
    </source>
</evidence>
<dbReference type="GO" id="GO:0004553">
    <property type="term" value="F:hydrolase activity, hydrolyzing O-glycosyl compounds"/>
    <property type="evidence" value="ECO:0007669"/>
    <property type="project" value="InterPro"/>
</dbReference>
<dbReference type="AlphaFoldDB" id="A0AA97D7H6"/>
<evidence type="ECO:0000256" key="1">
    <source>
        <dbReference type="ARBA" id="ARBA00009865"/>
    </source>
</evidence>
<reference evidence="6" key="1">
    <citation type="submission" date="2023-09" db="EMBL/GenBank/DDBJ databases">
        <authorList>
            <person name="Zeng C."/>
        </authorList>
    </citation>
    <scope>NUCLEOTIDE SEQUENCE</scope>
    <source>
        <strain evidence="6">ZCY20-5</strain>
    </source>
</reference>
<dbReference type="EMBL" id="CP135996">
    <property type="protein sequence ID" value="WOC31759.1"/>
    <property type="molecule type" value="Genomic_DNA"/>
</dbReference>
<evidence type="ECO:0000256" key="2">
    <source>
        <dbReference type="ARBA" id="ARBA00022729"/>
    </source>
</evidence>
<gene>
    <name evidence="6" type="ORF">PXC00_11200</name>
</gene>
<keyword evidence="7" id="KW-1185">Reference proteome</keyword>
<reference evidence="6" key="2">
    <citation type="submission" date="2024-06" db="EMBL/GenBank/DDBJ databases">
        <title>Caproicibacterium argilliputei sp. nov, a novel caproic acid producing anaerobic bacterium isolated from pit mud.</title>
        <authorList>
            <person name="Xia S."/>
        </authorList>
    </citation>
    <scope>NUCLEOTIDE SEQUENCE</scope>
    <source>
        <strain evidence="6">ZCY20-5</strain>
    </source>
</reference>
<evidence type="ECO:0000256" key="4">
    <source>
        <dbReference type="ARBA" id="ARBA00023295"/>
    </source>
</evidence>
<evidence type="ECO:0000256" key="3">
    <source>
        <dbReference type="ARBA" id="ARBA00022801"/>
    </source>
</evidence>
<name>A0AA97D7H6_9FIRM</name>
<dbReference type="InterPro" id="IPR006710">
    <property type="entry name" value="Glyco_hydro_43"/>
</dbReference>
<dbReference type="PANTHER" id="PTHR43817:SF1">
    <property type="entry name" value="HYDROLASE, FAMILY 43, PUTATIVE (AFU_ORTHOLOGUE AFUA_3G01660)-RELATED"/>
    <property type="match status" value="1"/>
</dbReference>
<dbReference type="SUPFAM" id="SSF75005">
    <property type="entry name" value="Arabinanase/levansucrase/invertase"/>
    <property type="match status" value="1"/>
</dbReference>
<keyword evidence="3" id="KW-0378">Hydrolase</keyword>
<dbReference type="GO" id="GO:0005975">
    <property type="term" value="P:carbohydrate metabolic process"/>
    <property type="evidence" value="ECO:0007669"/>
    <property type="project" value="InterPro"/>
</dbReference>
<keyword evidence="4" id="KW-0326">Glycosidase</keyword>
<evidence type="ECO:0000313" key="6">
    <source>
        <dbReference type="EMBL" id="WOC31759.1"/>
    </source>
</evidence>
<dbReference type="PANTHER" id="PTHR43817">
    <property type="entry name" value="GLYCOSYL HYDROLASE"/>
    <property type="match status" value="1"/>
</dbReference>
<organism evidence="6 7">
    <name type="scientific">Caproicibacterium argilliputei</name>
    <dbReference type="NCBI Taxonomy" id="3030016"/>
    <lineage>
        <taxon>Bacteria</taxon>
        <taxon>Bacillati</taxon>
        <taxon>Bacillota</taxon>
        <taxon>Clostridia</taxon>
        <taxon>Eubacteriales</taxon>
        <taxon>Oscillospiraceae</taxon>
        <taxon>Caproicibacterium</taxon>
    </lineage>
</organism>
<dbReference type="CDD" id="cd18818">
    <property type="entry name" value="GH43_GbtXyl43B-like"/>
    <property type="match status" value="1"/>
</dbReference>
<dbReference type="Proteomes" id="UP001300604">
    <property type="component" value="Chromosome"/>
</dbReference>
<protein>
    <submittedName>
        <fullName evidence="6">Family 43 glycosylhydrolase</fullName>
    </submittedName>
</protein>